<accession>A0A2G8R9U6</accession>
<keyword evidence="3" id="KW-1185">Reference proteome</keyword>
<comment type="caution">
    <text evidence="2">The sequence shown here is derived from an EMBL/GenBank/DDBJ whole genome shotgun (WGS) entry which is preliminary data.</text>
</comment>
<evidence type="ECO:0000313" key="3">
    <source>
        <dbReference type="Proteomes" id="UP000231259"/>
    </source>
</evidence>
<dbReference type="InterPro" id="IPR007844">
    <property type="entry name" value="AsmA"/>
</dbReference>
<dbReference type="PANTHER" id="PTHR30441:SF4">
    <property type="entry name" value="PROTEIN ASMA"/>
    <property type="match status" value="1"/>
</dbReference>
<organism evidence="2 3">
    <name type="scientific">Puniceibacterium antarcticum</name>
    <dbReference type="NCBI Taxonomy" id="1206336"/>
    <lineage>
        <taxon>Bacteria</taxon>
        <taxon>Pseudomonadati</taxon>
        <taxon>Pseudomonadota</taxon>
        <taxon>Alphaproteobacteria</taxon>
        <taxon>Rhodobacterales</taxon>
        <taxon>Paracoccaceae</taxon>
        <taxon>Puniceibacterium</taxon>
    </lineage>
</organism>
<gene>
    <name evidence="2" type="ORF">P775_20345</name>
</gene>
<dbReference type="RefSeq" id="WP_099912544.1">
    <property type="nucleotide sequence ID" value="NZ_AWWI01000126.1"/>
</dbReference>
<dbReference type="GO" id="GO:0005886">
    <property type="term" value="C:plasma membrane"/>
    <property type="evidence" value="ECO:0007669"/>
    <property type="project" value="TreeGrafter"/>
</dbReference>
<dbReference type="InterPro" id="IPR052894">
    <property type="entry name" value="AsmA-related"/>
</dbReference>
<name>A0A2G8R9U6_9RHOB</name>
<reference evidence="2 3" key="1">
    <citation type="submission" date="2013-09" db="EMBL/GenBank/DDBJ databases">
        <title>Genome sequencing of Phaeobacter antarcticus sp. nov. SM1211.</title>
        <authorList>
            <person name="Zhang X.-Y."/>
            <person name="Liu C."/>
            <person name="Chen X.-L."/>
            <person name="Xie B.-B."/>
            <person name="Qin Q.-L."/>
            <person name="Rong J.-C."/>
            <person name="Zhang Y.-Z."/>
        </authorList>
    </citation>
    <scope>NUCLEOTIDE SEQUENCE [LARGE SCALE GENOMIC DNA]</scope>
    <source>
        <strain evidence="2 3">SM1211</strain>
    </source>
</reference>
<dbReference type="OrthoDB" id="5439561at2"/>
<proteinExistence type="predicted"/>
<feature type="domain" description="AsmA" evidence="1">
    <location>
        <begin position="5"/>
        <end position="125"/>
    </location>
</feature>
<sequence>MRVIWKILGLFVFILGVAFASLLFLPAERLGRIAADQLSAQIGRDVSLGDVSVSFWPVLGIDAGGIRIANADWSDAGAMLTADRAEIGVEPLSVLSGNLRFRSIRVIAPTILLQRNGDGAVNWDLGADTGGDASASLPDFSLDALSITGGGLRYLAAGQTPVEIRNLELTLAWPDRGGPATLKAGFSPAAEPVAVTAQIESPVAFLTGAVSGMDLELSTLGGTGRFEGQAGMAMEATGRLNLALSNTEQFLSALGQPSVVLPEGLGQSLSATTQIALAQDGSLSLREGDLTLDQNRLSVSADIRPGDVPHISAQIRGETLELPTFAGVDGAQSASGWPTDRLDASALGTFDGDITVELDRLVVGGFRFGQSLARMTVDQSRAVFDIEKMQGYQGILSGQFIANNRAGLSVGGTLKAEGMELRDLLEDAADVKKFTGKADAQLQFLGSGQSVDAIVRSLSGNGSLRAGPGVISGMDLDAVFRGGLPGSGTTVFDDMTASFAIENGVLRNDDLVLDLPVLAASGAGKVDLGAQSLDYLVTGTSAEARNGRGLSVPVRVKGPWSDTKISADLDAAIEANFSEEKQQLEREARDKVNKALQDSLGVSVDEGQSVEDAIRDKLRGEAAKGLMQLLDR</sequence>
<evidence type="ECO:0000259" key="1">
    <source>
        <dbReference type="Pfam" id="PF05170"/>
    </source>
</evidence>
<dbReference type="Proteomes" id="UP000231259">
    <property type="component" value="Unassembled WGS sequence"/>
</dbReference>
<protein>
    <recommendedName>
        <fullName evidence="1">AsmA domain-containing protein</fullName>
    </recommendedName>
</protein>
<feature type="domain" description="AsmA" evidence="1">
    <location>
        <begin position="330"/>
        <end position="510"/>
    </location>
</feature>
<dbReference type="PANTHER" id="PTHR30441">
    <property type="entry name" value="DUF748 DOMAIN-CONTAINING PROTEIN"/>
    <property type="match status" value="1"/>
</dbReference>
<evidence type="ECO:0000313" key="2">
    <source>
        <dbReference type="EMBL" id="PIL18302.1"/>
    </source>
</evidence>
<dbReference type="Pfam" id="PF05170">
    <property type="entry name" value="AsmA"/>
    <property type="match status" value="2"/>
</dbReference>
<dbReference type="EMBL" id="AWWI01000126">
    <property type="protein sequence ID" value="PIL18302.1"/>
    <property type="molecule type" value="Genomic_DNA"/>
</dbReference>
<dbReference type="AlphaFoldDB" id="A0A2G8R9U6"/>
<dbReference type="GO" id="GO:0090313">
    <property type="term" value="P:regulation of protein targeting to membrane"/>
    <property type="evidence" value="ECO:0007669"/>
    <property type="project" value="TreeGrafter"/>
</dbReference>